<dbReference type="Pfam" id="PF13561">
    <property type="entry name" value="adh_short_C2"/>
    <property type="match status" value="1"/>
</dbReference>
<dbReference type="CDD" id="cd05233">
    <property type="entry name" value="SDR_c"/>
    <property type="match status" value="1"/>
</dbReference>
<reference evidence="2 3" key="1">
    <citation type="journal article" date="2012" name="Stand. Genomic Sci.">
        <title>Complete genome sequence of Terriglobus saanensis type strain SP1PR4(T), an Acidobacteria from tundra soil.</title>
        <authorList>
            <person name="Rawat S.R."/>
            <person name="Mannisto M.K."/>
            <person name="Starovoytov V."/>
            <person name="Goodwin L."/>
            <person name="Nolan M."/>
            <person name="Hauser L."/>
            <person name="Land M."/>
            <person name="Davenport K.W."/>
            <person name="Woyke T."/>
            <person name="Haggblom M.M."/>
        </authorList>
    </citation>
    <scope>NUCLEOTIDE SEQUENCE</scope>
    <source>
        <strain evidence="3">ATCC BAA-1853 / DSM 23119 / SP1PR4</strain>
    </source>
</reference>
<dbReference type="NCBIfam" id="NF006384">
    <property type="entry name" value="PRK08628.1"/>
    <property type="match status" value="1"/>
</dbReference>
<dbReference type="eggNOG" id="COG1028">
    <property type="taxonomic scope" value="Bacteria"/>
</dbReference>
<comment type="similarity">
    <text evidence="1">Belongs to the short-chain dehydrogenases/reductases (SDR) family.</text>
</comment>
<dbReference type="InterPro" id="IPR020904">
    <property type="entry name" value="Sc_DH/Rdtase_CS"/>
</dbReference>
<protein>
    <submittedName>
        <fullName evidence="2">Short-chain dehydrogenase/reductase SDR</fullName>
    </submittedName>
</protein>
<dbReference type="HOGENOM" id="CLU_010194_1_0_0"/>
<organism evidence="2 3">
    <name type="scientific">Terriglobus saanensis (strain ATCC BAA-1853 / DSM 23119 / SP1PR4)</name>
    <dbReference type="NCBI Taxonomy" id="401053"/>
    <lineage>
        <taxon>Bacteria</taxon>
        <taxon>Pseudomonadati</taxon>
        <taxon>Acidobacteriota</taxon>
        <taxon>Terriglobia</taxon>
        <taxon>Terriglobales</taxon>
        <taxon>Acidobacteriaceae</taxon>
        <taxon>Terriglobus</taxon>
    </lineage>
</organism>
<dbReference type="InterPro" id="IPR002347">
    <property type="entry name" value="SDR_fam"/>
</dbReference>
<dbReference type="Gene3D" id="3.40.50.720">
    <property type="entry name" value="NAD(P)-binding Rossmann-like Domain"/>
    <property type="match status" value="1"/>
</dbReference>
<name>E8V4X3_TERSS</name>
<dbReference type="InterPro" id="IPR036291">
    <property type="entry name" value="NAD(P)-bd_dom_sf"/>
</dbReference>
<dbReference type="RefSeq" id="WP_013568334.1">
    <property type="nucleotide sequence ID" value="NC_014963.1"/>
</dbReference>
<dbReference type="EMBL" id="CP002467">
    <property type="protein sequence ID" value="ADV82601.1"/>
    <property type="molecule type" value="Genomic_DNA"/>
</dbReference>
<dbReference type="PROSITE" id="PS00061">
    <property type="entry name" value="ADH_SHORT"/>
    <property type="match status" value="1"/>
</dbReference>
<accession>E8V4X3</accession>
<evidence type="ECO:0000256" key="1">
    <source>
        <dbReference type="ARBA" id="ARBA00006484"/>
    </source>
</evidence>
<dbReference type="SUPFAM" id="SSF51735">
    <property type="entry name" value="NAD(P)-binding Rossmann-fold domains"/>
    <property type="match status" value="1"/>
</dbReference>
<sequence>MPIVIERFTVDLGLKDKVIVVTGGASGIGEAITRASLAEGAFVVVLTRMTPRAEAVATEMKSSGAKFRLIEVELADPAHCRAAVESIVSVEGGIYALVNNAGTNDGIGLANGDPEKFMESLRYNLLHSYALAQAALPALRISKGNILNIASKVAMTGQGGTSAYAAAKGALLALTREWAAELLSDGIRVNSVVPAEVMTPQYENWVKTLGDGQAKVREIESRIPLGHRMTTPAEIAAMAVFLMSNKQSGHTTGQNILVDGGYVHLDRALA</sequence>
<dbReference type="Proteomes" id="UP000006844">
    <property type="component" value="Chromosome"/>
</dbReference>
<evidence type="ECO:0000313" key="2">
    <source>
        <dbReference type="EMBL" id="ADV82601.1"/>
    </source>
</evidence>
<evidence type="ECO:0000313" key="3">
    <source>
        <dbReference type="Proteomes" id="UP000006844"/>
    </source>
</evidence>
<dbReference type="PRINTS" id="PR00081">
    <property type="entry name" value="GDHRDH"/>
</dbReference>
<dbReference type="PANTHER" id="PTHR42760">
    <property type="entry name" value="SHORT-CHAIN DEHYDROGENASES/REDUCTASES FAMILY MEMBER"/>
    <property type="match status" value="1"/>
</dbReference>
<gene>
    <name evidence="2" type="ordered locus">AciPR4_1795</name>
</gene>
<dbReference type="GO" id="GO:0016616">
    <property type="term" value="F:oxidoreductase activity, acting on the CH-OH group of donors, NAD or NADP as acceptor"/>
    <property type="evidence" value="ECO:0007669"/>
    <property type="project" value="TreeGrafter"/>
</dbReference>
<dbReference type="GO" id="GO:0030497">
    <property type="term" value="P:fatty acid elongation"/>
    <property type="evidence" value="ECO:0007669"/>
    <property type="project" value="TreeGrafter"/>
</dbReference>
<dbReference type="PANTHER" id="PTHR42760:SF40">
    <property type="entry name" value="3-OXOACYL-[ACYL-CARRIER-PROTEIN] REDUCTASE, CHLOROPLASTIC"/>
    <property type="match status" value="1"/>
</dbReference>
<dbReference type="AlphaFoldDB" id="E8V4X3"/>
<keyword evidence="3" id="KW-1185">Reference proteome</keyword>
<dbReference type="STRING" id="401053.AciPR4_1795"/>
<dbReference type="PRINTS" id="PR00080">
    <property type="entry name" value="SDRFAMILY"/>
</dbReference>
<dbReference type="FunFam" id="3.40.50.720:FF:000084">
    <property type="entry name" value="Short-chain dehydrogenase reductase"/>
    <property type="match status" value="1"/>
</dbReference>
<dbReference type="KEGG" id="tsa:AciPR4_1795"/>
<proteinExistence type="inferred from homology"/>